<dbReference type="RefSeq" id="WP_376812817.1">
    <property type="nucleotide sequence ID" value="NZ_JBHSDY010000005.1"/>
</dbReference>
<sequence>MNAKPDSAVTERAWEASVSSWVDGEADLRSEELDTPYGRQLWDTYHLIGDVMRSPDLAIRPSERFYARVSAALDAEPAIVAPSPLARRHLVRNSLSGLAVAAAVASVVWMARPFFLAPDAPPAATPVMAQADESDAADPGLADYMAAHQSMAGAGAVRQASFDGMGAR</sequence>
<dbReference type="CDD" id="cd16328">
    <property type="entry name" value="RseA_N"/>
    <property type="match status" value="1"/>
</dbReference>
<name>A0ABV8RXZ7_9BURK</name>
<keyword evidence="4" id="KW-1185">Reference proteome</keyword>
<gene>
    <name evidence="3" type="ORF">ACFO0J_09465</name>
</gene>
<feature type="domain" description="Anti sigma-E protein RseA N-terminal" evidence="2">
    <location>
        <begin position="18"/>
        <end position="85"/>
    </location>
</feature>
<dbReference type="PANTHER" id="PTHR38104">
    <property type="match status" value="1"/>
</dbReference>
<keyword evidence="1" id="KW-1133">Transmembrane helix</keyword>
<protein>
    <submittedName>
        <fullName evidence="3">Sigma-E factor negative regulatory protein</fullName>
    </submittedName>
</protein>
<evidence type="ECO:0000259" key="2">
    <source>
        <dbReference type="Pfam" id="PF03872"/>
    </source>
</evidence>
<dbReference type="InterPro" id="IPR036147">
    <property type="entry name" value="Anti-sigma_E_RseA_N_sf"/>
</dbReference>
<evidence type="ECO:0000256" key="1">
    <source>
        <dbReference type="SAM" id="Phobius"/>
    </source>
</evidence>
<dbReference type="InterPro" id="IPR052383">
    <property type="entry name" value="Anti-sigma-E_RseA-like"/>
</dbReference>
<dbReference type="Pfam" id="PF03872">
    <property type="entry name" value="RseA_N"/>
    <property type="match status" value="1"/>
</dbReference>
<dbReference type="InterPro" id="IPR005572">
    <property type="entry name" value="Anti-sigma_E_RseA_N"/>
</dbReference>
<dbReference type="Gene3D" id="1.10.10.880">
    <property type="entry name" value="Anti sigma-E protein RseA, N-terminal domain"/>
    <property type="match status" value="1"/>
</dbReference>
<comment type="caution">
    <text evidence="3">The sequence shown here is derived from an EMBL/GenBank/DDBJ whole genome shotgun (WGS) entry which is preliminary data.</text>
</comment>
<dbReference type="Proteomes" id="UP001595756">
    <property type="component" value="Unassembled WGS sequence"/>
</dbReference>
<dbReference type="SUPFAM" id="SSF89069">
    <property type="entry name" value="N-terminal, cytoplasmic domain of anti-sigmaE factor RseA"/>
    <property type="match status" value="1"/>
</dbReference>
<dbReference type="EMBL" id="JBHSDY010000005">
    <property type="protein sequence ID" value="MFC4298266.1"/>
    <property type="molecule type" value="Genomic_DNA"/>
</dbReference>
<evidence type="ECO:0000313" key="4">
    <source>
        <dbReference type="Proteomes" id="UP001595756"/>
    </source>
</evidence>
<proteinExistence type="predicted"/>
<accession>A0ABV8RXZ7</accession>
<dbReference type="PANTHER" id="PTHR38104:SF1">
    <property type="entry name" value="ANTI-SIGMA-E FACTOR RSEA"/>
    <property type="match status" value="1"/>
</dbReference>
<keyword evidence="1" id="KW-0472">Membrane</keyword>
<feature type="transmembrane region" description="Helical" evidence="1">
    <location>
        <begin position="95"/>
        <end position="115"/>
    </location>
</feature>
<reference evidence="4" key="1">
    <citation type="journal article" date="2019" name="Int. J. Syst. Evol. Microbiol.">
        <title>The Global Catalogue of Microorganisms (GCM) 10K type strain sequencing project: providing services to taxonomists for standard genome sequencing and annotation.</title>
        <authorList>
            <consortium name="The Broad Institute Genomics Platform"/>
            <consortium name="The Broad Institute Genome Sequencing Center for Infectious Disease"/>
            <person name="Wu L."/>
            <person name="Ma J."/>
        </authorList>
    </citation>
    <scope>NUCLEOTIDE SEQUENCE [LARGE SCALE GENOMIC DNA]</scope>
    <source>
        <strain evidence="4">CGMCC 1.19029</strain>
    </source>
</reference>
<evidence type="ECO:0000313" key="3">
    <source>
        <dbReference type="EMBL" id="MFC4298266.1"/>
    </source>
</evidence>
<keyword evidence="1" id="KW-0812">Transmembrane</keyword>
<organism evidence="3 4">
    <name type="scientific">Castellaniella hirudinis</name>
    <dbReference type="NCBI Taxonomy" id="1144617"/>
    <lineage>
        <taxon>Bacteria</taxon>
        <taxon>Pseudomonadati</taxon>
        <taxon>Pseudomonadota</taxon>
        <taxon>Betaproteobacteria</taxon>
        <taxon>Burkholderiales</taxon>
        <taxon>Alcaligenaceae</taxon>
        <taxon>Castellaniella</taxon>
    </lineage>
</organism>